<name>A0A176VRU7_MARPO</name>
<evidence type="ECO:0000256" key="2">
    <source>
        <dbReference type="ARBA" id="ARBA00023128"/>
    </source>
</evidence>
<sequence length="205" mass="23893">MGNNVVLAESAAAVYEEPDTVIEQFEKWIQGTGFDIGRIVFCCFGEWKPASLVTIHLFRFRKLRVRVRVQANVGIRSRFDMMVGILHLGQDDDHDTEPEDTEQKELVEEVEEEEIEAKKDEDEEPKLKVTVDDVKTAPMDYRFPTTNQAKHCYTRYNEYHKCIAEKGEDASECTKYAKYYRSLCPGEWVEKWNEQREAGTYAGRY</sequence>
<keyword evidence="5" id="KW-1185">Reference proteome</keyword>
<protein>
    <submittedName>
        <fullName evidence="4">Uncharacterized protein</fullName>
    </submittedName>
</protein>
<dbReference type="SUPFAM" id="SSF47694">
    <property type="entry name" value="Cytochrome c oxidase subunit h"/>
    <property type="match status" value="1"/>
</dbReference>
<comment type="subcellular location">
    <subcellularLocation>
        <location evidence="1">Mitochondrion</location>
    </subcellularLocation>
</comment>
<dbReference type="InterPro" id="IPR003213">
    <property type="entry name" value="Cyt_c_oxidase_su6B"/>
</dbReference>
<dbReference type="Proteomes" id="UP000077202">
    <property type="component" value="Unassembled WGS sequence"/>
</dbReference>
<evidence type="ECO:0000313" key="4">
    <source>
        <dbReference type="EMBL" id="OAE23594.1"/>
    </source>
</evidence>
<comment type="caution">
    <text evidence="4">The sequence shown here is derived from an EMBL/GenBank/DDBJ whole genome shotgun (WGS) entry which is preliminary data.</text>
</comment>
<evidence type="ECO:0000256" key="1">
    <source>
        <dbReference type="ARBA" id="ARBA00004173"/>
    </source>
</evidence>
<dbReference type="CDD" id="cd00926">
    <property type="entry name" value="Cyt_c_Oxidase_VIb"/>
    <property type="match status" value="1"/>
</dbReference>
<dbReference type="InterPro" id="IPR036549">
    <property type="entry name" value="CX6/COA6-like_sf"/>
</dbReference>
<keyword evidence="3" id="KW-1015">Disulfide bond</keyword>
<dbReference type="PANTHER" id="PTHR46281:SF8">
    <property type="entry name" value="CYTOCHROME C OXIDASE SUBUNIT 12, MITOCHONDRIAL"/>
    <property type="match status" value="1"/>
</dbReference>
<organism evidence="4 5">
    <name type="scientific">Marchantia polymorpha subsp. ruderalis</name>
    <dbReference type="NCBI Taxonomy" id="1480154"/>
    <lineage>
        <taxon>Eukaryota</taxon>
        <taxon>Viridiplantae</taxon>
        <taxon>Streptophyta</taxon>
        <taxon>Embryophyta</taxon>
        <taxon>Marchantiophyta</taxon>
        <taxon>Marchantiopsida</taxon>
        <taxon>Marchantiidae</taxon>
        <taxon>Marchantiales</taxon>
        <taxon>Marchantiaceae</taxon>
        <taxon>Marchantia</taxon>
    </lineage>
</organism>
<dbReference type="Gene3D" id="1.10.10.140">
    <property type="entry name" value="Cytochrome c oxidase, subunit VIb"/>
    <property type="match status" value="1"/>
</dbReference>
<dbReference type="InterPro" id="IPR048280">
    <property type="entry name" value="COX6B-like"/>
</dbReference>
<keyword evidence="2" id="KW-0496">Mitochondrion</keyword>
<accession>A0A176VRU7</accession>
<dbReference type="AlphaFoldDB" id="A0A176VRU7"/>
<evidence type="ECO:0000256" key="3">
    <source>
        <dbReference type="ARBA" id="ARBA00023157"/>
    </source>
</evidence>
<proteinExistence type="predicted"/>
<evidence type="ECO:0000313" key="5">
    <source>
        <dbReference type="Proteomes" id="UP000077202"/>
    </source>
</evidence>
<dbReference type="Pfam" id="PF02297">
    <property type="entry name" value="COX6B"/>
    <property type="match status" value="1"/>
</dbReference>
<dbReference type="PANTHER" id="PTHR46281">
    <property type="entry name" value="CYTOCHROME C OXIDASE SUBUNIT 6B"/>
    <property type="match status" value="1"/>
</dbReference>
<dbReference type="EMBL" id="LVLJ01002823">
    <property type="protein sequence ID" value="OAE23594.1"/>
    <property type="molecule type" value="Genomic_DNA"/>
</dbReference>
<gene>
    <name evidence="4" type="ORF">AXG93_4316s1260</name>
</gene>
<dbReference type="GO" id="GO:0005739">
    <property type="term" value="C:mitochondrion"/>
    <property type="evidence" value="ECO:0007669"/>
    <property type="project" value="UniProtKB-SubCell"/>
</dbReference>
<dbReference type="PROSITE" id="PS51808">
    <property type="entry name" value="CHCH"/>
    <property type="match status" value="1"/>
</dbReference>
<reference evidence="4" key="1">
    <citation type="submission" date="2016-03" db="EMBL/GenBank/DDBJ databases">
        <title>Mechanisms controlling the formation of the plant cell surface in tip-growing cells are functionally conserved among land plants.</title>
        <authorList>
            <person name="Honkanen S."/>
            <person name="Jones V.A."/>
            <person name="Morieri G."/>
            <person name="Champion C."/>
            <person name="Hetherington A.J."/>
            <person name="Kelly S."/>
            <person name="Saint-Marcoux D."/>
            <person name="Proust H."/>
            <person name="Prescott H."/>
            <person name="Dolan L."/>
        </authorList>
    </citation>
    <scope>NUCLEOTIDE SEQUENCE [LARGE SCALE GENOMIC DNA]</scope>
    <source>
        <tissue evidence="4">Whole gametophyte</tissue>
    </source>
</reference>
<dbReference type="GO" id="GO:0045277">
    <property type="term" value="C:respiratory chain complex IV"/>
    <property type="evidence" value="ECO:0007669"/>
    <property type="project" value="InterPro"/>
</dbReference>